<keyword evidence="3" id="KW-1185">Reference proteome</keyword>
<protein>
    <submittedName>
        <fullName evidence="1">Uncharacterized protein</fullName>
    </submittedName>
</protein>
<evidence type="ECO:0000313" key="3">
    <source>
        <dbReference type="Proteomes" id="UP000602510"/>
    </source>
</evidence>
<evidence type="ECO:0000313" key="1">
    <source>
        <dbReference type="EMBL" id="KAF4044164.1"/>
    </source>
</evidence>
<dbReference type="EMBL" id="WSZM01000075">
    <property type="protein sequence ID" value="KAF4044164.1"/>
    <property type="molecule type" value="Genomic_DNA"/>
</dbReference>
<organism evidence="1 3">
    <name type="scientific">Phytophthora infestans</name>
    <name type="common">Potato late blight agent</name>
    <name type="synonym">Botrytis infestans</name>
    <dbReference type="NCBI Taxonomy" id="4787"/>
    <lineage>
        <taxon>Eukaryota</taxon>
        <taxon>Sar</taxon>
        <taxon>Stramenopiles</taxon>
        <taxon>Oomycota</taxon>
        <taxon>Peronosporomycetes</taxon>
        <taxon>Peronosporales</taxon>
        <taxon>Peronosporaceae</taxon>
        <taxon>Phytophthora</taxon>
    </lineage>
</organism>
<comment type="caution">
    <text evidence="1">The sequence shown here is derived from an EMBL/GenBank/DDBJ whole genome shotgun (WGS) entry which is preliminary data.</text>
</comment>
<proteinExistence type="predicted"/>
<dbReference type="AlphaFoldDB" id="A0A833W6B8"/>
<dbReference type="EMBL" id="JAACNO010002960">
    <property type="protein sequence ID" value="KAF4129404.1"/>
    <property type="molecule type" value="Genomic_DNA"/>
</dbReference>
<accession>A0A833W6B8</accession>
<sequence>MGFIGLEDTEILDDEAVEENIDEVKDYGARLKDFRLRLGDYDPRDLSPSPWLGELNELNIDWDKFDFVEPPDEWNEVPGFGERSQDAYAVFNAFSTLKDLSIDINHYVHDETSNRSRIQTTLHVINPGKCTRNGVRRNELAPLLEQVKQKHPSLALAMRITGRHGNMFDRIATLALDWRPRYRGQPLFYDMNGSEDAAFEMGSDVSIYSLSGSEYYSMSDEEGAAMDED</sequence>
<dbReference type="Proteomes" id="UP000704712">
    <property type="component" value="Unassembled WGS sequence"/>
</dbReference>
<evidence type="ECO:0000313" key="2">
    <source>
        <dbReference type="EMBL" id="KAF4129404.1"/>
    </source>
</evidence>
<reference evidence="1" key="1">
    <citation type="submission" date="2020-04" db="EMBL/GenBank/DDBJ databases">
        <title>Hybrid Assembly of Korean Phytophthora infestans isolates.</title>
        <authorList>
            <person name="Prokchorchik M."/>
            <person name="Lee Y."/>
            <person name="Seo J."/>
            <person name="Cho J.-H."/>
            <person name="Park Y.-E."/>
            <person name="Jang D.-C."/>
            <person name="Im J.-S."/>
            <person name="Choi J.-G."/>
            <person name="Park H.-J."/>
            <person name="Lee G.-B."/>
            <person name="Lee Y.-G."/>
            <person name="Hong S.-Y."/>
            <person name="Cho K."/>
            <person name="Sohn K.H."/>
        </authorList>
    </citation>
    <scope>NUCLEOTIDE SEQUENCE</scope>
    <source>
        <strain evidence="1">KR_1_A1</strain>
        <strain evidence="2">KR_2_A2</strain>
    </source>
</reference>
<gene>
    <name evidence="1" type="ORF">GN244_ATG03439</name>
    <name evidence="2" type="ORF">GN958_ATG21359</name>
</gene>
<name>A0A833W6B8_PHYIN</name>
<dbReference type="Proteomes" id="UP000602510">
    <property type="component" value="Unassembled WGS sequence"/>
</dbReference>